<dbReference type="EMBL" id="CM046112">
    <property type="protein sequence ID" value="KAI8428660.1"/>
    <property type="molecule type" value="Genomic_DNA"/>
</dbReference>
<organism evidence="1 2">
    <name type="scientific">Choristoneura fumiferana</name>
    <name type="common">Spruce budworm moth</name>
    <name type="synonym">Archips fumiferana</name>
    <dbReference type="NCBI Taxonomy" id="7141"/>
    <lineage>
        <taxon>Eukaryota</taxon>
        <taxon>Metazoa</taxon>
        <taxon>Ecdysozoa</taxon>
        <taxon>Arthropoda</taxon>
        <taxon>Hexapoda</taxon>
        <taxon>Insecta</taxon>
        <taxon>Pterygota</taxon>
        <taxon>Neoptera</taxon>
        <taxon>Endopterygota</taxon>
        <taxon>Lepidoptera</taxon>
        <taxon>Glossata</taxon>
        <taxon>Ditrysia</taxon>
        <taxon>Tortricoidea</taxon>
        <taxon>Tortricidae</taxon>
        <taxon>Tortricinae</taxon>
        <taxon>Choristoneura</taxon>
    </lineage>
</organism>
<comment type="caution">
    <text evidence="1">The sequence shown here is derived from an EMBL/GenBank/DDBJ whole genome shotgun (WGS) entry which is preliminary data.</text>
</comment>
<evidence type="ECO:0000313" key="1">
    <source>
        <dbReference type="EMBL" id="KAI8428660.1"/>
    </source>
</evidence>
<gene>
    <name evidence="1" type="ORF">MSG28_007390</name>
</gene>
<evidence type="ECO:0000313" key="2">
    <source>
        <dbReference type="Proteomes" id="UP001064048"/>
    </source>
</evidence>
<proteinExistence type="predicted"/>
<name>A0ACC0JWU0_CHOFU</name>
<reference evidence="1 2" key="1">
    <citation type="journal article" date="2022" name="Genome Biol. Evol.">
        <title>The Spruce Budworm Genome: Reconstructing the Evolutionary History of Antifreeze Proteins.</title>
        <authorList>
            <person name="Beliveau C."/>
            <person name="Gagne P."/>
            <person name="Picq S."/>
            <person name="Vernygora O."/>
            <person name="Keeling C.I."/>
            <person name="Pinkney K."/>
            <person name="Doucet D."/>
            <person name="Wen F."/>
            <person name="Johnston J.S."/>
            <person name="Maaroufi H."/>
            <person name="Boyle B."/>
            <person name="Laroche J."/>
            <person name="Dewar K."/>
            <person name="Juretic N."/>
            <person name="Blackburn G."/>
            <person name="Nisole A."/>
            <person name="Brunet B."/>
            <person name="Brandao M."/>
            <person name="Lumley L."/>
            <person name="Duan J."/>
            <person name="Quan G."/>
            <person name="Lucarotti C.J."/>
            <person name="Roe A.D."/>
            <person name="Sperling F.A.H."/>
            <person name="Levesque R.C."/>
            <person name="Cusson M."/>
        </authorList>
    </citation>
    <scope>NUCLEOTIDE SEQUENCE [LARGE SCALE GENOMIC DNA]</scope>
    <source>
        <strain evidence="1">Glfc:IPQL:Cfum</strain>
    </source>
</reference>
<protein>
    <submittedName>
        <fullName evidence="1">Uncharacterized protein</fullName>
    </submittedName>
</protein>
<accession>A0ACC0JWU0</accession>
<keyword evidence="2" id="KW-1185">Reference proteome</keyword>
<dbReference type="Proteomes" id="UP001064048">
    <property type="component" value="Chromosome 12"/>
</dbReference>
<sequence length="222" mass="25400">MSLPHVKVSSRHSTEQMVNTLFVLLTTLNTLGKQIAFNARSARIDRLVEIIEGPLFASRNAYQEGIMKTHALEMSRLLKLYHVAIYVCGFMFGLFPLVNRILGEEVEFTGYFPFHTNDVLPKIQLQMVRYSLEHLVDRNWAESDTKINNASVPKTFKDVEDAAFGEVLRKRVARCVEHYKQIVWFTSEVEKVFGEAMVVQFFVSAWVICMTVYKIAGVSLKG</sequence>